<evidence type="ECO:0000313" key="1">
    <source>
        <dbReference type="EMBL" id="QJA45725.1"/>
    </source>
</evidence>
<proteinExistence type="predicted"/>
<sequence>MTKIEWCNETINPIQDSIKGESGRGYHLPFDGRKAEFELIQSELEKLAKWKKPRSIFVQSMGDLFHEDMPFDLIYAITKLAQTHTAYHTDHHTYLFLTKRHDNLIKYIDYSRWNEKPERNVYLGLTVCTQQEWDDKGKLFMQIPGNKFLSLEPLLEEIKLKGSGCQWCFGSGVNPASGTPCPQCFDIQGVILGGETGPKARPMHPDWVRSVRDQCEQAGVPFFFKGWGEWGHGSQYSELKKVKRWEWAGEGHAAAIMARIGKKAAGRILDGSTHDDLPWIV</sequence>
<evidence type="ECO:0008006" key="3">
    <source>
        <dbReference type="Google" id="ProtNLM"/>
    </source>
</evidence>
<gene>
    <name evidence="1" type="ORF">TM448A00274_0009</name>
    <name evidence="2" type="ORF">TM448B00451_0002</name>
</gene>
<dbReference type="EMBL" id="MT143996">
    <property type="protein sequence ID" value="QJA45725.1"/>
    <property type="molecule type" value="Genomic_DNA"/>
</dbReference>
<accession>A0A6H1ZEP1</accession>
<dbReference type="EMBL" id="MT144621">
    <property type="protein sequence ID" value="QJH95478.1"/>
    <property type="molecule type" value="Genomic_DNA"/>
</dbReference>
<evidence type="ECO:0000313" key="2">
    <source>
        <dbReference type="EMBL" id="QJH95478.1"/>
    </source>
</evidence>
<dbReference type="Pfam" id="PF07505">
    <property type="entry name" value="DUF5131"/>
    <property type="match status" value="1"/>
</dbReference>
<protein>
    <recommendedName>
        <fullName evidence="3">DUF5131 family protein</fullName>
    </recommendedName>
</protein>
<dbReference type="InterPro" id="IPR011101">
    <property type="entry name" value="DUF5131"/>
</dbReference>
<dbReference type="AlphaFoldDB" id="A0A6H1ZEP1"/>
<name>A0A6H1ZEP1_9ZZZZ</name>
<reference evidence="1" key="1">
    <citation type="submission" date="2020-03" db="EMBL/GenBank/DDBJ databases">
        <title>The deep terrestrial virosphere.</title>
        <authorList>
            <person name="Holmfeldt K."/>
            <person name="Nilsson E."/>
            <person name="Simone D."/>
            <person name="Lopez-Fernandez M."/>
            <person name="Wu X."/>
            <person name="de Brujin I."/>
            <person name="Lundin D."/>
            <person name="Andersson A."/>
            <person name="Bertilsson S."/>
            <person name="Dopson M."/>
        </authorList>
    </citation>
    <scope>NUCLEOTIDE SEQUENCE</scope>
    <source>
        <strain evidence="1">TM448A00274</strain>
        <strain evidence="2">TM448B00451</strain>
    </source>
</reference>
<organism evidence="1">
    <name type="scientific">viral metagenome</name>
    <dbReference type="NCBI Taxonomy" id="1070528"/>
    <lineage>
        <taxon>unclassified sequences</taxon>
        <taxon>metagenomes</taxon>
        <taxon>organismal metagenomes</taxon>
    </lineage>
</organism>